<dbReference type="AlphaFoldDB" id="A0A8K0WS33"/>
<dbReference type="InterPro" id="IPR036770">
    <property type="entry name" value="Ankyrin_rpt-contain_sf"/>
</dbReference>
<evidence type="ECO:0000313" key="6">
    <source>
        <dbReference type="Proteomes" id="UP000813444"/>
    </source>
</evidence>
<feature type="repeat" description="ANK" evidence="3">
    <location>
        <begin position="658"/>
        <end position="690"/>
    </location>
</feature>
<comment type="caution">
    <text evidence="5">The sequence shown here is derived from an EMBL/GenBank/DDBJ whole genome shotgun (WGS) entry which is preliminary data.</text>
</comment>
<feature type="compositionally biased region" description="Low complexity" evidence="4">
    <location>
        <begin position="17"/>
        <end position="31"/>
    </location>
</feature>
<dbReference type="OrthoDB" id="194358at2759"/>
<evidence type="ECO:0000256" key="3">
    <source>
        <dbReference type="PROSITE-ProRule" id="PRU00023"/>
    </source>
</evidence>
<proteinExistence type="predicted"/>
<organism evidence="5 6">
    <name type="scientific">Stachybotrys elegans</name>
    <dbReference type="NCBI Taxonomy" id="80388"/>
    <lineage>
        <taxon>Eukaryota</taxon>
        <taxon>Fungi</taxon>
        <taxon>Dikarya</taxon>
        <taxon>Ascomycota</taxon>
        <taxon>Pezizomycotina</taxon>
        <taxon>Sordariomycetes</taxon>
        <taxon>Hypocreomycetidae</taxon>
        <taxon>Hypocreales</taxon>
        <taxon>Stachybotryaceae</taxon>
        <taxon>Stachybotrys</taxon>
    </lineage>
</organism>
<keyword evidence="1" id="KW-0677">Repeat</keyword>
<feature type="region of interest" description="Disordered" evidence="4">
    <location>
        <begin position="1"/>
        <end position="39"/>
    </location>
</feature>
<evidence type="ECO:0000256" key="1">
    <source>
        <dbReference type="ARBA" id="ARBA00022737"/>
    </source>
</evidence>
<dbReference type="InterPro" id="IPR002110">
    <property type="entry name" value="Ankyrin_rpt"/>
</dbReference>
<protein>
    <submittedName>
        <fullName evidence="5">Uncharacterized protein</fullName>
    </submittedName>
</protein>
<dbReference type="SUPFAM" id="SSF48403">
    <property type="entry name" value="Ankyrin repeat"/>
    <property type="match status" value="1"/>
</dbReference>
<reference evidence="5" key="1">
    <citation type="journal article" date="2021" name="Nat. Commun.">
        <title>Genetic determinants of endophytism in the Arabidopsis root mycobiome.</title>
        <authorList>
            <person name="Mesny F."/>
            <person name="Miyauchi S."/>
            <person name="Thiergart T."/>
            <person name="Pickel B."/>
            <person name="Atanasova L."/>
            <person name="Karlsson M."/>
            <person name="Huettel B."/>
            <person name="Barry K.W."/>
            <person name="Haridas S."/>
            <person name="Chen C."/>
            <person name="Bauer D."/>
            <person name="Andreopoulos W."/>
            <person name="Pangilinan J."/>
            <person name="LaButti K."/>
            <person name="Riley R."/>
            <person name="Lipzen A."/>
            <person name="Clum A."/>
            <person name="Drula E."/>
            <person name="Henrissat B."/>
            <person name="Kohler A."/>
            <person name="Grigoriev I.V."/>
            <person name="Martin F.M."/>
            <person name="Hacquard S."/>
        </authorList>
    </citation>
    <scope>NUCLEOTIDE SEQUENCE</scope>
    <source>
        <strain evidence="5">MPI-CAGE-CH-0235</strain>
    </source>
</reference>
<keyword evidence="2 3" id="KW-0040">ANK repeat</keyword>
<evidence type="ECO:0000313" key="5">
    <source>
        <dbReference type="EMBL" id="KAH7320855.1"/>
    </source>
</evidence>
<feature type="region of interest" description="Disordered" evidence="4">
    <location>
        <begin position="560"/>
        <end position="588"/>
    </location>
</feature>
<keyword evidence="6" id="KW-1185">Reference proteome</keyword>
<dbReference type="PANTHER" id="PTHR24198">
    <property type="entry name" value="ANKYRIN REPEAT AND PROTEIN KINASE DOMAIN-CONTAINING PROTEIN"/>
    <property type="match status" value="1"/>
</dbReference>
<dbReference type="Proteomes" id="UP000813444">
    <property type="component" value="Unassembled WGS sequence"/>
</dbReference>
<gene>
    <name evidence="5" type="ORF">B0I35DRAFT_477397</name>
</gene>
<feature type="compositionally biased region" description="Polar residues" evidence="4">
    <location>
        <begin position="198"/>
        <end position="210"/>
    </location>
</feature>
<dbReference type="EMBL" id="JAGPNK010000005">
    <property type="protein sequence ID" value="KAH7320855.1"/>
    <property type="molecule type" value="Genomic_DNA"/>
</dbReference>
<dbReference type="PRINTS" id="PR01415">
    <property type="entry name" value="ANKYRIN"/>
</dbReference>
<sequence length="746" mass="82069">MTSPRNSRLTLEIPDMVANPASPSGASVGSATQTGRPSLWKTSAQRKMARLYVYTTLPLQKILDVVYGTSSLEAAPGKDSANKKLNMMLDKEPRWLHPRTESDMSRRVTELARSPARSPVVTEPHFGRRHALSDPSPLQHPFGTFKTEAGASPAARDIPRFGNWSASPPDSTAHDFGMPNPGLGIPHWDSQAPRGSTAPPSGSQNPSNDHFATFLRRTSVLTSSTDHTTGSFHRILPEYSDAYVQTVRKLVKRFTLPSNHRMSMSPITERPLGSWVDDTPSHYSVEPFPLSGDFLVPSNFGLDHQECTDQSGRHLSQTCSCFIIEAMSGSPWINAYGTTRDGERIVRGGIGMQDIAVRDPFGNTALHLMAAHGSYKLIEALQSGLVQPILNTQNSAGQTFLHVLSQAWIFHSGHLAFLLSLLRQMNFDIYAQDHYGRNFFHILQHLQVDLSTVLADYEQARYARRDAFNRVPLPQSPVGSTAHPFSSHDAMDIDVSHMDSAHEANPHQSDDFEVERETALIQHVRMAEDNPSHHDENGGNGLHCLAMASLSIANVSSKASPGARASLSQNTTPERPKTKSSEASRNLDSSSERLEFRFRIVQNLVEAGVDVNAYDNDGNTPLMAFAAQLPEEDDYRTGPKILQFLIRNGANPNARNRAGETALHIAVRCGRKLAVRTLAKENANVHVRDASGRSLLDVADFKTASSNTEVPKEYSHFEACRAWLSGQAGAVQCPTVLQEWSAGRQR</sequence>
<feature type="region of interest" description="Disordered" evidence="4">
    <location>
        <begin position="177"/>
        <end position="210"/>
    </location>
</feature>
<accession>A0A8K0WS33</accession>
<evidence type="ECO:0000256" key="2">
    <source>
        <dbReference type="ARBA" id="ARBA00023043"/>
    </source>
</evidence>
<dbReference type="Gene3D" id="1.25.40.20">
    <property type="entry name" value="Ankyrin repeat-containing domain"/>
    <property type="match status" value="2"/>
</dbReference>
<dbReference type="PANTHER" id="PTHR24198:SF165">
    <property type="entry name" value="ANKYRIN REPEAT-CONTAINING PROTEIN-RELATED"/>
    <property type="match status" value="1"/>
</dbReference>
<evidence type="ECO:0000256" key="4">
    <source>
        <dbReference type="SAM" id="MobiDB-lite"/>
    </source>
</evidence>
<feature type="repeat" description="ANK" evidence="3">
    <location>
        <begin position="617"/>
        <end position="657"/>
    </location>
</feature>
<name>A0A8K0WS33_9HYPO</name>
<dbReference type="SMART" id="SM00248">
    <property type="entry name" value="ANK"/>
    <property type="match status" value="4"/>
</dbReference>
<dbReference type="Pfam" id="PF12796">
    <property type="entry name" value="Ank_2"/>
    <property type="match status" value="1"/>
</dbReference>
<dbReference type="PROSITE" id="PS50297">
    <property type="entry name" value="ANK_REP_REGION"/>
    <property type="match status" value="1"/>
</dbReference>
<dbReference type="PROSITE" id="PS50088">
    <property type="entry name" value="ANK_REPEAT"/>
    <property type="match status" value="2"/>
</dbReference>